<keyword evidence="3" id="KW-0378">Hydrolase</keyword>
<reference evidence="8 9" key="1">
    <citation type="submission" date="2018-12" db="EMBL/GenBank/DDBJ databases">
        <title>Corynebacterium sanguinis sp. nov., a clinically-associated and environmental corynebacterium.</title>
        <authorList>
            <person name="Gonzales-Siles L."/>
            <person name="Jaen-Luchoro D."/>
            <person name="Cardew S."/>
            <person name="Inganas E."/>
            <person name="Ohlen M."/>
            <person name="Jensie-Markopolous S."/>
            <person name="Pinyeiro-Iglesias B."/>
            <person name="Molin K."/>
            <person name="Skovbjerg S."/>
            <person name="Svensson-Stadler L."/>
            <person name="Funke G."/>
            <person name="Moore E.R.B."/>
        </authorList>
    </citation>
    <scope>NUCLEOTIDE SEQUENCE [LARGE SCALE GENOMIC DNA]</scope>
    <source>
        <strain evidence="8 9">58734</strain>
    </source>
</reference>
<dbReference type="PANTHER" id="PTHR11757">
    <property type="entry name" value="PROTEASE FAMILY S9A OLIGOPEPTIDASE"/>
    <property type="match status" value="1"/>
</dbReference>
<proteinExistence type="inferred from homology"/>
<evidence type="ECO:0000256" key="1">
    <source>
        <dbReference type="ARBA" id="ARBA00005228"/>
    </source>
</evidence>
<accession>A0A6C1TWZ4</accession>
<evidence type="ECO:0000313" key="10">
    <source>
        <dbReference type="Proteomes" id="UP000580709"/>
    </source>
</evidence>
<evidence type="ECO:0000313" key="7">
    <source>
        <dbReference type="EMBL" id="MBA4504041.1"/>
    </source>
</evidence>
<comment type="caution">
    <text evidence="8">The sequence shown here is derived from an EMBL/GenBank/DDBJ whole genome shotgun (WGS) entry which is preliminary data.</text>
</comment>
<dbReference type="Gene3D" id="3.40.50.1820">
    <property type="entry name" value="alpha/beta hydrolase"/>
    <property type="match status" value="1"/>
</dbReference>
<dbReference type="SUPFAM" id="SSF50993">
    <property type="entry name" value="Peptidase/esterase 'gauge' domain"/>
    <property type="match status" value="1"/>
</dbReference>
<evidence type="ECO:0000259" key="5">
    <source>
        <dbReference type="Pfam" id="PF00326"/>
    </source>
</evidence>
<dbReference type="InterPro" id="IPR023302">
    <property type="entry name" value="Pept_S9A_N"/>
</dbReference>
<dbReference type="Gene3D" id="2.130.10.120">
    <property type="entry name" value="Prolyl oligopeptidase, N-terminal domain"/>
    <property type="match status" value="1"/>
</dbReference>
<protein>
    <submittedName>
        <fullName evidence="8">S9 family peptidase</fullName>
    </submittedName>
</protein>
<keyword evidence="2" id="KW-0645">Protease</keyword>
<keyword evidence="4" id="KW-0720">Serine protease</keyword>
<dbReference type="EMBL" id="RXIR01000011">
    <property type="protein sequence ID" value="TVS28594.1"/>
    <property type="molecule type" value="Genomic_DNA"/>
</dbReference>
<gene>
    <name evidence="8" type="ORF">EKI59_06395</name>
    <name evidence="7" type="ORF">H0H28_01550</name>
</gene>
<organism evidence="8 9">
    <name type="scientific">Corynebacterium sanguinis</name>
    <dbReference type="NCBI Taxonomy" id="2594913"/>
    <lineage>
        <taxon>Bacteria</taxon>
        <taxon>Bacillati</taxon>
        <taxon>Actinomycetota</taxon>
        <taxon>Actinomycetes</taxon>
        <taxon>Mycobacteriales</taxon>
        <taxon>Corynebacteriaceae</taxon>
        <taxon>Corynebacterium</taxon>
    </lineage>
</organism>
<dbReference type="Pfam" id="PF02897">
    <property type="entry name" value="Peptidase_S9_N"/>
    <property type="match status" value="1"/>
</dbReference>
<evidence type="ECO:0000256" key="2">
    <source>
        <dbReference type="ARBA" id="ARBA00022670"/>
    </source>
</evidence>
<evidence type="ECO:0000259" key="6">
    <source>
        <dbReference type="Pfam" id="PF02897"/>
    </source>
</evidence>
<feature type="domain" description="Peptidase S9 prolyl oligopeptidase catalytic" evidence="5">
    <location>
        <begin position="485"/>
        <end position="700"/>
    </location>
</feature>
<dbReference type="RefSeq" id="WP_144773157.1">
    <property type="nucleotide sequence ID" value="NZ_JACEOR010000070.1"/>
</dbReference>
<evidence type="ECO:0000313" key="8">
    <source>
        <dbReference type="EMBL" id="TVS28594.1"/>
    </source>
</evidence>
<comment type="similarity">
    <text evidence="1">Belongs to the peptidase S9A family.</text>
</comment>
<dbReference type="AlphaFoldDB" id="A0A6C1TWZ4"/>
<dbReference type="InterPro" id="IPR001375">
    <property type="entry name" value="Peptidase_S9_cat"/>
</dbReference>
<dbReference type="InterPro" id="IPR029058">
    <property type="entry name" value="AB_hydrolase_fold"/>
</dbReference>
<dbReference type="GO" id="GO:0006508">
    <property type="term" value="P:proteolysis"/>
    <property type="evidence" value="ECO:0007669"/>
    <property type="project" value="UniProtKB-KW"/>
</dbReference>
<dbReference type="Pfam" id="PF00326">
    <property type="entry name" value="Peptidase_S9"/>
    <property type="match status" value="1"/>
</dbReference>
<evidence type="ECO:0000256" key="3">
    <source>
        <dbReference type="ARBA" id="ARBA00022801"/>
    </source>
</evidence>
<dbReference type="PRINTS" id="PR00862">
    <property type="entry name" value="PROLIGOPTASE"/>
</dbReference>
<name>A0A6C1TWZ4_9CORY</name>
<dbReference type="InterPro" id="IPR002470">
    <property type="entry name" value="Peptidase_S9A"/>
</dbReference>
<dbReference type="InterPro" id="IPR051543">
    <property type="entry name" value="Serine_Peptidase_S9A"/>
</dbReference>
<evidence type="ECO:0000313" key="9">
    <source>
        <dbReference type="Proteomes" id="UP000336646"/>
    </source>
</evidence>
<sequence length="704" mass="78115">MSKSAPHAPKHPITRSFHGRDVVDNYEWMRDKASPETLSYLEAENAYTESLTGHLQPLTDAIYGEIKGRVKETDMSVPSRQGGWWYYGRTVEGKDYGISCRVAAEREQPWTPPRVPEDGSPLPGEQVLLDINELAADHEFFSLGASRVSPSGRLLAYSFDTSGDERFELRVKDLETGSLYDDTLTDIFYGAVWAGEEHIFYVRVDDAWRPHQVWRHTLGTPESADVLVYEEPDERFNVGVGADRAERFLYIVSSSKSTSEFHVLDFDNPTGEFRMLWPRQDGVEYDVDFIAPGGEEKWVVTHNATGPNFAVGTCPIDQLADLSELDDVAPHDDSRRIEGTDSYRDFLFLSYRAGGIGRLAVADLTAGGIGEFTELEFNEELYTVSLGGNPEWDAPVVRLSYTSFTQPAQVLDYTVADGEFTLLKQQEVEGGYDPAEYVAERIWATAEDGTQVPVSVVRRVDVGVDKPLPTLLYGYGSYEHSIDPAFSVARLSLLDRGMVWACAHVRGGGEMGRLWYDNGKMMSKRNTFTDFLACADALVQSGVTTYGQLVAEGGSAGGLLMGAVANMAPDKFAGILAIVPFVDPLTSILMPELPLTVTEWEEWGDPYHDPEAYDYIASYAPFENVEAIDYPDILAVTSLNDTRVLYVEPAKWIAKLRDTATGGEFLLKTEMSAGHGGVSGRYAQWKQTAFEYAWVLDKSGADAR</sequence>
<dbReference type="Proteomes" id="UP000336646">
    <property type="component" value="Unassembled WGS sequence"/>
</dbReference>
<dbReference type="PANTHER" id="PTHR11757:SF19">
    <property type="entry name" value="PROLYL ENDOPEPTIDASE-LIKE"/>
    <property type="match status" value="1"/>
</dbReference>
<dbReference type="SUPFAM" id="SSF53474">
    <property type="entry name" value="alpha/beta-Hydrolases"/>
    <property type="match status" value="1"/>
</dbReference>
<feature type="domain" description="Peptidase S9A N-terminal" evidence="6">
    <location>
        <begin position="10"/>
        <end position="426"/>
    </location>
</feature>
<dbReference type="EMBL" id="JACEOR010000070">
    <property type="protein sequence ID" value="MBA4504041.1"/>
    <property type="molecule type" value="Genomic_DNA"/>
</dbReference>
<dbReference type="Proteomes" id="UP000580709">
    <property type="component" value="Unassembled WGS sequence"/>
</dbReference>
<evidence type="ECO:0000256" key="4">
    <source>
        <dbReference type="ARBA" id="ARBA00022825"/>
    </source>
</evidence>
<dbReference type="GO" id="GO:0004252">
    <property type="term" value="F:serine-type endopeptidase activity"/>
    <property type="evidence" value="ECO:0007669"/>
    <property type="project" value="InterPro"/>
</dbReference>
<reference evidence="7 10" key="2">
    <citation type="submission" date="2020-07" db="EMBL/GenBank/DDBJ databases">
        <authorList>
            <person name="Khare M."/>
        </authorList>
    </citation>
    <scope>NUCLEOTIDE SEQUENCE [LARGE SCALE GENOMIC DNA]</scope>
    <source>
        <strain evidence="7 10">P8776</strain>
    </source>
</reference>
<dbReference type="OrthoDB" id="9801421at2"/>
<keyword evidence="10" id="KW-1185">Reference proteome</keyword>